<proteinExistence type="predicted"/>
<accession>D4K6V9</accession>
<gene>
    <name evidence="1" type="ORF">FPR_01090</name>
</gene>
<evidence type="ECO:0000313" key="2">
    <source>
        <dbReference type="Proteomes" id="UP000007059"/>
    </source>
</evidence>
<reference evidence="1 2" key="1">
    <citation type="submission" date="2010-03" db="EMBL/GenBank/DDBJ databases">
        <title>The genome sequence of Faecalibacterium prausnitzii SL3/3.</title>
        <authorList>
            <consortium name="metaHIT consortium -- http://www.metahit.eu/"/>
            <person name="Pajon A."/>
            <person name="Turner K."/>
            <person name="Parkhill J."/>
            <person name="Duncan S."/>
            <person name="Flint H."/>
        </authorList>
    </citation>
    <scope>NUCLEOTIDE SEQUENCE [LARGE SCALE GENOMIC DNA]</scope>
    <source>
        <strain evidence="1 2">SL3/3</strain>
    </source>
</reference>
<protein>
    <submittedName>
        <fullName evidence="1">Uncharacterized protein</fullName>
    </submittedName>
</protein>
<dbReference type="Proteomes" id="UP000007059">
    <property type="component" value="Chromosome"/>
</dbReference>
<evidence type="ECO:0000313" key="1">
    <source>
        <dbReference type="EMBL" id="CBL00572.1"/>
    </source>
</evidence>
<dbReference type="AlphaFoldDB" id="D4K6V9"/>
<reference evidence="1 2" key="2">
    <citation type="submission" date="2010-03" db="EMBL/GenBank/DDBJ databases">
        <authorList>
            <person name="Pajon A."/>
        </authorList>
    </citation>
    <scope>NUCLEOTIDE SEQUENCE [LARGE SCALE GENOMIC DNA]</scope>
    <source>
        <strain evidence="1 2">SL3/3</strain>
    </source>
</reference>
<organism evidence="1 2">
    <name type="scientific">Faecalibacterium prausnitzii SL3/3</name>
    <dbReference type="NCBI Taxonomy" id="657322"/>
    <lineage>
        <taxon>Bacteria</taxon>
        <taxon>Bacillati</taxon>
        <taxon>Bacillota</taxon>
        <taxon>Clostridia</taxon>
        <taxon>Eubacteriales</taxon>
        <taxon>Oscillospiraceae</taxon>
        <taxon>Faecalibacterium</taxon>
    </lineage>
</organism>
<dbReference type="KEGG" id="fpa:FPR_01090"/>
<sequence>MLEIQSRFTGFVQPAIW</sequence>
<dbReference type="EMBL" id="FP929046">
    <property type="protein sequence ID" value="CBL00572.1"/>
    <property type="molecule type" value="Genomic_DNA"/>
</dbReference>
<name>D4K6V9_9FIRM</name>
<dbReference type="HOGENOM" id="CLU_3431857_0_0_9"/>